<evidence type="ECO:0000313" key="2">
    <source>
        <dbReference type="EMBL" id="KAG5927973.1"/>
    </source>
</evidence>
<feature type="compositionally biased region" description="Basic and acidic residues" evidence="1">
    <location>
        <begin position="27"/>
        <end position="46"/>
    </location>
</feature>
<sequence length="62" mass="6916">IVAEVVLVPVPDGQRVRNHLLAEDDQEHCQQRRPRAGDSRSIKAREPLVVVHRKPSRDASGA</sequence>
<reference evidence="2 3" key="1">
    <citation type="journal article" date="2020" name="bioRxiv">
        <title>Whole genome comparisons of ergot fungi reveals the divergence and evolution of species within the genus Claviceps are the result of varying mechanisms driving genome evolution and host range expansion.</title>
        <authorList>
            <person name="Wyka S.A."/>
            <person name="Mondo S.J."/>
            <person name="Liu M."/>
            <person name="Dettman J."/>
            <person name="Nalam V."/>
            <person name="Broders K.D."/>
        </authorList>
    </citation>
    <scope>NUCLEOTIDE SEQUENCE [LARGE SCALE GENOMIC DNA]</scope>
    <source>
        <strain evidence="2 3">CCC 1485</strain>
    </source>
</reference>
<dbReference type="Proteomes" id="UP000706124">
    <property type="component" value="Unassembled WGS sequence"/>
</dbReference>
<comment type="caution">
    <text evidence="2">The sequence shown here is derived from an EMBL/GenBank/DDBJ whole genome shotgun (WGS) entry which is preliminary data.</text>
</comment>
<dbReference type="AlphaFoldDB" id="A0A9P7M1Z2"/>
<feature type="non-terminal residue" evidence="2">
    <location>
        <position position="62"/>
    </location>
</feature>
<feature type="region of interest" description="Disordered" evidence="1">
    <location>
        <begin position="21"/>
        <end position="62"/>
    </location>
</feature>
<accession>A0A9P7M1Z2</accession>
<protein>
    <submittedName>
        <fullName evidence="2">Uncharacterized protein</fullName>
    </submittedName>
</protein>
<gene>
    <name evidence="2" type="ORF">E4U60_007883</name>
</gene>
<evidence type="ECO:0000256" key="1">
    <source>
        <dbReference type="SAM" id="MobiDB-lite"/>
    </source>
</evidence>
<organism evidence="2 3">
    <name type="scientific">Claviceps pazoutovae</name>
    <dbReference type="NCBI Taxonomy" id="1649127"/>
    <lineage>
        <taxon>Eukaryota</taxon>
        <taxon>Fungi</taxon>
        <taxon>Dikarya</taxon>
        <taxon>Ascomycota</taxon>
        <taxon>Pezizomycotina</taxon>
        <taxon>Sordariomycetes</taxon>
        <taxon>Hypocreomycetidae</taxon>
        <taxon>Hypocreales</taxon>
        <taxon>Clavicipitaceae</taxon>
        <taxon>Claviceps</taxon>
    </lineage>
</organism>
<dbReference type="EMBL" id="SRPO01000958">
    <property type="protein sequence ID" value="KAG5927973.1"/>
    <property type="molecule type" value="Genomic_DNA"/>
</dbReference>
<proteinExistence type="predicted"/>
<keyword evidence="3" id="KW-1185">Reference proteome</keyword>
<evidence type="ECO:0000313" key="3">
    <source>
        <dbReference type="Proteomes" id="UP000706124"/>
    </source>
</evidence>
<name>A0A9P7M1Z2_9HYPO</name>